<gene>
    <name evidence="1" type="ORF">MRB53_034417</name>
</gene>
<comment type="caution">
    <text evidence="1">The sequence shown here is derived from an EMBL/GenBank/DDBJ whole genome shotgun (WGS) entry which is preliminary data.</text>
</comment>
<dbReference type="EMBL" id="CM056820">
    <property type="protein sequence ID" value="KAJ8615045.1"/>
    <property type="molecule type" value="Genomic_DNA"/>
</dbReference>
<organism evidence="1 2">
    <name type="scientific">Persea americana</name>
    <name type="common">Avocado</name>
    <dbReference type="NCBI Taxonomy" id="3435"/>
    <lineage>
        <taxon>Eukaryota</taxon>
        <taxon>Viridiplantae</taxon>
        <taxon>Streptophyta</taxon>
        <taxon>Embryophyta</taxon>
        <taxon>Tracheophyta</taxon>
        <taxon>Spermatophyta</taxon>
        <taxon>Magnoliopsida</taxon>
        <taxon>Magnoliidae</taxon>
        <taxon>Laurales</taxon>
        <taxon>Lauraceae</taxon>
        <taxon>Persea</taxon>
    </lineage>
</organism>
<evidence type="ECO:0000313" key="2">
    <source>
        <dbReference type="Proteomes" id="UP001234297"/>
    </source>
</evidence>
<reference evidence="1 2" key="1">
    <citation type="journal article" date="2022" name="Hortic Res">
        <title>A haplotype resolved chromosomal level avocado genome allows analysis of novel avocado genes.</title>
        <authorList>
            <person name="Nath O."/>
            <person name="Fletcher S.J."/>
            <person name="Hayward A."/>
            <person name="Shaw L.M."/>
            <person name="Masouleh A.K."/>
            <person name="Furtado A."/>
            <person name="Henry R.J."/>
            <person name="Mitter N."/>
        </authorList>
    </citation>
    <scope>NUCLEOTIDE SEQUENCE [LARGE SCALE GENOMIC DNA]</scope>
    <source>
        <strain evidence="2">cv. Hass</strain>
    </source>
</reference>
<accession>A0ACC2K1S6</accession>
<protein>
    <submittedName>
        <fullName evidence="1">Uncharacterized protein</fullName>
    </submittedName>
</protein>
<proteinExistence type="predicted"/>
<keyword evidence="2" id="KW-1185">Reference proteome</keyword>
<dbReference type="Proteomes" id="UP001234297">
    <property type="component" value="Chromosome 12"/>
</dbReference>
<evidence type="ECO:0000313" key="1">
    <source>
        <dbReference type="EMBL" id="KAJ8615045.1"/>
    </source>
</evidence>
<name>A0ACC2K1S6_PERAE</name>
<sequence>MAGERGEVGRKLSREKKGPAAAMATGQCVFDSRQQQGMGWPAEEDEMVDRCYTWEISRGRRRSVRTNACRIELGSILEKLVAMMPRPMLLVFLLLTLIITSQFEWKQQLVSDMESSPTVVQKQQQISKREEVVKEKIILSQEKNIRRLNELVRNLREQLVQCRGTNNTIDGTSNSPTANVISLGQKQIVDD</sequence>